<comment type="caution">
    <text evidence="6">The sequence shown here is derived from an EMBL/GenBank/DDBJ whole genome shotgun (WGS) entry which is preliminary data.</text>
</comment>
<dbReference type="OrthoDB" id="10063592at2759"/>
<gene>
    <name evidence="6" type="primary">Frmd4a</name>
    <name evidence="6" type="ORF">FJT64_017762</name>
</gene>
<feature type="compositionally biased region" description="Polar residues" evidence="4">
    <location>
        <begin position="478"/>
        <end position="497"/>
    </location>
</feature>
<comment type="subcellular location">
    <subcellularLocation>
        <location evidence="1">Cytoplasm</location>
    </subcellularLocation>
</comment>
<dbReference type="AlphaFoldDB" id="A0A6A4WZR2"/>
<evidence type="ECO:0000313" key="6">
    <source>
        <dbReference type="EMBL" id="KAF0311443.1"/>
    </source>
</evidence>
<feature type="compositionally biased region" description="Low complexity" evidence="4">
    <location>
        <begin position="663"/>
        <end position="674"/>
    </location>
</feature>
<evidence type="ECO:0000259" key="5">
    <source>
        <dbReference type="PROSITE" id="PS50057"/>
    </source>
</evidence>
<dbReference type="InterPro" id="IPR021774">
    <property type="entry name" value="CUPID"/>
</dbReference>
<dbReference type="SUPFAM" id="SSF50729">
    <property type="entry name" value="PH domain-like"/>
    <property type="match status" value="1"/>
</dbReference>
<feature type="region of interest" description="Disordered" evidence="4">
    <location>
        <begin position="353"/>
        <end position="908"/>
    </location>
</feature>
<feature type="compositionally biased region" description="Low complexity" evidence="4">
    <location>
        <begin position="882"/>
        <end position="898"/>
    </location>
</feature>
<keyword evidence="2" id="KW-0963">Cytoplasm</keyword>
<dbReference type="Pfam" id="PF11819">
    <property type="entry name" value="CUPID"/>
    <property type="match status" value="1"/>
</dbReference>
<dbReference type="GO" id="GO:0090162">
    <property type="term" value="P:establishment of epithelial cell polarity"/>
    <property type="evidence" value="ECO:0007669"/>
    <property type="project" value="InterPro"/>
</dbReference>
<dbReference type="InterPro" id="IPR019747">
    <property type="entry name" value="FERM_CS"/>
</dbReference>
<dbReference type="GO" id="GO:0005737">
    <property type="term" value="C:cytoplasm"/>
    <property type="evidence" value="ECO:0007669"/>
    <property type="project" value="UniProtKB-SubCell"/>
</dbReference>
<dbReference type="Proteomes" id="UP000440578">
    <property type="component" value="Unassembled WGS sequence"/>
</dbReference>
<feature type="compositionally biased region" description="Polar residues" evidence="4">
    <location>
        <begin position="767"/>
        <end position="776"/>
    </location>
</feature>
<dbReference type="Pfam" id="PF09380">
    <property type="entry name" value="FERM_C"/>
    <property type="match status" value="1"/>
</dbReference>
<feature type="compositionally biased region" description="Low complexity" evidence="4">
    <location>
        <begin position="523"/>
        <end position="552"/>
    </location>
</feature>
<evidence type="ECO:0000256" key="3">
    <source>
        <dbReference type="ARBA" id="ARBA00023054"/>
    </source>
</evidence>
<sequence>MESCVPRWLNERHAFIGEERVIEEYRQLTGTARGTAIVSYLSIVERLATYGIHFYRVSDRSGQSGWWLGISTRGIAQYELGDRTKAKRLFQWKQLENVTFRDGRFSIEVDEPKKVVHALSSFNVYEDAIGNDTSGDDLVSAISDPCTQVSVSRRTLGPGHISVYSWFAASQTACRNIWFTAVSQHQFHVEGKKESRSGLQASRTLSDIARDLSRSGPALSAVSSSSLSNSGSLQSLAVSSYTDDSEQQAARMEMCAALQARRDALEAKLAERTAELRLLCIKEAELTGELPAELPLEPGEPLPQIRRRMGTAFTLPETLINRLRGSQKVRKQRKLSYQMSAQKLREIETRLKAAKAKQLKRQQQQKMPRPSSDGEDHHSEEEESSVASAEGVSLSPLNGALPPRPPRSPGRPEQRPPRRPPTHLADLSESGEGRARALSAPGSPKKLPKSRSATLQLPPSREPSPGSQELNGGYIPSSVYTRSSYRSKQYPTLSQRDTPPPPPPREYWSPGGQYSVPQRRTGPAAAPQQHSQHSQHSQQHSQPPQPVAQSSPMHHLSVDELDGSFDAPPEESSARFGSLDRRRHVSSAGHLTLEARSMERLDGEPAPPPPVPLEAAAPRWPPPPQPPRFTDSPLSAASDALRAAHARTASLPADSAAFPRQLSVASVADGSSDAAARRRREKAWYETSLDSPDVARRGRPPPAPAADTASVLDMSITPLVAPPRPHPPPAPQVPVTPLEALATPRHGGRPAASPPPSAAVPTAEAPRNQTIIQPGTFQPYRETSKPFEMSDFYKYSTKYRRQSQGSGDSPGSSVTGRSVPQSPMSPGPAPAGGLSAQLTHGSLHAAAARQVLSSPQRGLYQPPSAQQACQPARPPPHNWHRATPPMGSGAASPSQPGSHNSSFQDSVSVADAFRSEMLAAWCEGSRPGEGAAPPPPPPQTRSATLV</sequence>
<dbReference type="PROSITE" id="PS00661">
    <property type="entry name" value="FERM_2"/>
    <property type="match status" value="1"/>
</dbReference>
<dbReference type="InterPro" id="IPR019748">
    <property type="entry name" value="FERM_central"/>
</dbReference>
<feature type="compositionally biased region" description="Low complexity" evidence="4">
    <location>
        <begin position="630"/>
        <end position="650"/>
    </location>
</feature>
<dbReference type="InterPro" id="IPR018980">
    <property type="entry name" value="FERM_PH-like_C"/>
</dbReference>
<proteinExistence type="predicted"/>
<evidence type="ECO:0000256" key="2">
    <source>
        <dbReference type="ARBA" id="ARBA00022490"/>
    </source>
</evidence>
<evidence type="ECO:0000313" key="7">
    <source>
        <dbReference type="Proteomes" id="UP000440578"/>
    </source>
</evidence>
<name>A0A6A4WZR2_AMPAM</name>
<dbReference type="SMART" id="SM01196">
    <property type="entry name" value="FERM_C"/>
    <property type="match status" value="1"/>
</dbReference>
<accession>A0A6A4WZR2</accession>
<keyword evidence="7" id="KW-1185">Reference proteome</keyword>
<dbReference type="InterPro" id="IPR047176">
    <property type="entry name" value="FRMD4A/B"/>
</dbReference>
<feature type="domain" description="FERM" evidence="5">
    <location>
        <begin position="1"/>
        <end position="153"/>
    </location>
</feature>
<dbReference type="InterPro" id="IPR000299">
    <property type="entry name" value="FERM_domain"/>
</dbReference>
<dbReference type="PANTHER" id="PTHR46079:SF2">
    <property type="entry name" value="FERM DOMAIN-CONTAINING PROTEIN"/>
    <property type="match status" value="1"/>
</dbReference>
<keyword evidence="3" id="KW-0175">Coiled coil</keyword>
<organism evidence="6 7">
    <name type="scientific">Amphibalanus amphitrite</name>
    <name type="common">Striped barnacle</name>
    <name type="synonym">Balanus amphitrite</name>
    <dbReference type="NCBI Taxonomy" id="1232801"/>
    <lineage>
        <taxon>Eukaryota</taxon>
        <taxon>Metazoa</taxon>
        <taxon>Ecdysozoa</taxon>
        <taxon>Arthropoda</taxon>
        <taxon>Crustacea</taxon>
        <taxon>Multicrustacea</taxon>
        <taxon>Cirripedia</taxon>
        <taxon>Thoracica</taxon>
        <taxon>Thoracicalcarea</taxon>
        <taxon>Balanomorpha</taxon>
        <taxon>Balanoidea</taxon>
        <taxon>Balanidae</taxon>
        <taxon>Amphibalaninae</taxon>
        <taxon>Amphibalanus</taxon>
    </lineage>
</organism>
<dbReference type="PANTHER" id="PTHR46079">
    <property type="entry name" value="FERM DOMAIN-CONTAINING PROTEIN 4"/>
    <property type="match status" value="1"/>
</dbReference>
<dbReference type="Gene3D" id="2.30.29.30">
    <property type="entry name" value="Pleckstrin-homology domain (PH domain)/Phosphotyrosine-binding domain (PTB)"/>
    <property type="match status" value="1"/>
</dbReference>
<evidence type="ECO:0000256" key="4">
    <source>
        <dbReference type="SAM" id="MobiDB-lite"/>
    </source>
</evidence>
<dbReference type="InterPro" id="IPR011993">
    <property type="entry name" value="PH-like_dom_sf"/>
</dbReference>
<feature type="compositionally biased region" description="Low complexity" evidence="4">
    <location>
        <begin position="802"/>
        <end position="813"/>
    </location>
</feature>
<feature type="compositionally biased region" description="Pro residues" evidence="4">
    <location>
        <begin position="720"/>
        <end position="734"/>
    </location>
</feature>
<reference evidence="6 7" key="1">
    <citation type="submission" date="2019-07" db="EMBL/GenBank/DDBJ databases">
        <title>Draft genome assembly of a fouling barnacle, Amphibalanus amphitrite (Darwin, 1854): The first reference genome for Thecostraca.</title>
        <authorList>
            <person name="Kim W."/>
        </authorList>
    </citation>
    <scope>NUCLEOTIDE SEQUENCE [LARGE SCALE GENOMIC DNA]</scope>
    <source>
        <strain evidence="6">SNU_AA5</strain>
        <tissue evidence="6">Soma without cirri and trophi</tissue>
    </source>
</reference>
<evidence type="ECO:0000256" key="1">
    <source>
        <dbReference type="ARBA" id="ARBA00004496"/>
    </source>
</evidence>
<dbReference type="EMBL" id="VIIS01000240">
    <property type="protein sequence ID" value="KAF0311443.1"/>
    <property type="molecule type" value="Genomic_DNA"/>
</dbReference>
<dbReference type="PROSITE" id="PS50057">
    <property type="entry name" value="FERM_3"/>
    <property type="match status" value="1"/>
</dbReference>
<feature type="compositionally biased region" description="Low complexity" evidence="4">
    <location>
        <begin position="861"/>
        <end position="871"/>
    </location>
</feature>
<feature type="region of interest" description="Disordered" evidence="4">
    <location>
        <begin position="920"/>
        <end position="946"/>
    </location>
</feature>
<protein>
    <submittedName>
        <fullName evidence="6">FERM domain-containing protein 4A</fullName>
    </submittedName>
</protein>
<dbReference type="Pfam" id="PF00373">
    <property type="entry name" value="FERM_M"/>
    <property type="match status" value="1"/>
</dbReference>